<gene>
    <name evidence="2" type="ORF">S12H4_60112</name>
</gene>
<feature type="non-terminal residue" evidence="2">
    <location>
        <position position="1"/>
    </location>
</feature>
<evidence type="ECO:0000259" key="1">
    <source>
        <dbReference type="Pfam" id="PF02769"/>
    </source>
</evidence>
<dbReference type="InterPro" id="IPR036676">
    <property type="entry name" value="PurM-like_C_sf"/>
</dbReference>
<dbReference type="GO" id="GO:0051604">
    <property type="term" value="P:protein maturation"/>
    <property type="evidence" value="ECO:0007669"/>
    <property type="project" value="TreeGrafter"/>
</dbReference>
<dbReference type="PANTHER" id="PTHR30303:SF4">
    <property type="entry name" value="HYDROGENASE EXPRESSION_FORMATION PROTEIN HYPE"/>
    <property type="match status" value="1"/>
</dbReference>
<dbReference type="SUPFAM" id="SSF56042">
    <property type="entry name" value="PurM C-terminal domain-like"/>
    <property type="match status" value="1"/>
</dbReference>
<evidence type="ECO:0000313" key="2">
    <source>
        <dbReference type="EMBL" id="GAJ20682.1"/>
    </source>
</evidence>
<sequence>KRKKAKAARPGDKILFIKQIAIEGTAIIFREKEKELKSVFPQKIIKRGKNLLSNPGISILKAAKVLNQNCKVRAMHDPTEGGIANALWEISQAARVKILVEEKKIPINKETRSICNYYRLDPLYLIASGSLLATLSKREAENG</sequence>
<comment type="caution">
    <text evidence="2">The sequence shown here is derived from an EMBL/GenBank/DDBJ whole genome shotgun (WGS) entry which is preliminary data.</text>
</comment>
<dbReference type="EMBL" id="BARW01039474">
    <property type="protein sequence ID" value="GAJ20682.1"/>
    <property type="molecule type" value="Genomic_DNA"/>
</dbReference>
<feature type="domain" description="PurM-like C-terminal" evidence="1">
    <location>
        <begin position="9"/>
        <end position="141"/>
    </location>
</feature>
<dbReference type="PANTHER" id="PTHR30303">
    <property type="entry name" value="HYDROGENASE ISOENZYMES FORMATION PROTEIN HYPE"/>
    <property type="match status" value="1"/>
</dbReference>
<dbReference type="InterPro" id="IPR010918">
    <property type="entry name" value="PurM-like_C_dom"/>
</dbReference>
<accession>X1VMB5</accession>
<dbReference type="Pfam" id="PF02769">
    <property type="entry name" value="AIRS_C"/>
    <property type="match status" value="1"/>
</dbReference>
<name>X1VMB5_9ZZZZ</name>
<reference evidence="2" key="1">
    <citation type="journal article" date="2014" name="Front. Microbiol.">
        <title>High frequency of phylogenetically diverse reductive dehalogenase-homologous genes in deep subseafloor sedimentary metagenomes.</title>
        <authorList>
            <person name="Kawai M."/>
            <person name="Futagami T."/>
            <person name="Toyoda A."/>
            <person name="Takaki Y."/>
            <person name="Nishi S."/>
            <person name="Hori S."/>
            <person name="Arai W."/>
            <person name="Tsubouchi T."/>
            <person name="Morono Y."/>
            <person name="Uchiyama I."/>
            <person name="Ito T."/>
            <person name="Fujiyama A."/>
            <person name="Inagaki F."/>
            <person name="Takami H."/>
        </authorList>
    </citation>
    <scope>NUCLEOTIDE SEQUENCE</scope>
    <source>
        <strain evidence="2">Expedition CK06-06</strain>
    </source>
</reference>
<protein>
    <recommendedName>
        <fullName evidence="1">PurM-like C-terminal domain-containing protein</fullName>
    </recommendedName>
</protein>
<proteinExistence type="predicted"/>
<feature type="non-terminal residue" evidence="2">
    <location>
        <position position="143"/>
    </location>
</feature>
<dbReference type="InterPro" id="IPR011854">
    <property type="entry name" value="HypE"/>
</dbReference>
<organism evidence="2">
    <name type="scientific">marine sediment metagenome</name>
    <dbReference type="NCBI Taxonomy" id="412755"/>
    <lineage>
        <taxon>unclassified sequences</taxon>
        <taxon>metagenomes</taxon>
        <taxon>ecological metagenomes</taxon>
    </lineage>
</organism>
<dbReference type="AlphaFoldDB" id="X1VMB5"/>
<dbReference type="Gene3D" id="3.90.650.10">
    <property type="entry name" value="PurM-like C-terminal domain"/>
    <property type="match status" value="1"/>
</dbReference>